<evidence type="ECO:0000256" key="1">
    <source>
        <dbReference type="ARBA" id="ARBA00004613"/>
    </source>
</evidence>
<protein>
    <submittedName>
        <fullName evidence="8">Thrombospondin-1-like</fullName>
    </submittedName>
</protein>
<keyword evidence="5" id="KW-1015">Disulfide bond</keyword>
<evidence type="ECO:0000256" key="4">
    <source>
        <dbReference type="ARBA" id="ARBA00022737"/>
    </source>
</evidence>
<dbReference type="PANTHER" id="PTHR22906:SF43">
    <property type="entry name" value="PROPERDIN"/>
    <property type="match status" value="1"/>
</dbReference>
<dbReference type="PRINTS" id="PR01705">
    <property type="entry name" value="TSP1REPEAT"/>
</dbReference>
<dbReference type="SMART" id="SM00209">
    <property type="entry name" value="TSP1"/>
    <property type="match status" value="3"/>
</dbReference>
<dbReference type="FunFam" id="2.20.100.10:FF:000001">
    <property type="entry name" value="semaphorin-5A isoform X1"/>
    <property type="match status" value="2"/>
</dbReference>
<dbReference type="GeneID" id="106160163"/>
<dbReference type="InterPro" id="IPR000884">
    <property type="entry name" value="TSP1_rpt"/>
</dbReference>
<dbReference type="InterPro" id="IPR036383">
    <property type="entry name" value="TSP1_rpt_sf"/>
</dbReference>
<dbReference type="InParanoid" id="A0A1S3I452"/>
<dbReference type="OrthoDB" id="446173at2759"/>
<dbReference type="PROSITE" id="PS50092">
    <property type="entry name" value="TSP1"/>
    <property type="match status" value="3"/>
</dbReference>
<dbReference type="Proteomes" id="UP000085678">
    <property type="component" value="Unplaced"/>
</dbReference>
<evidence type="ECO:0000256" key="2">
    <source>
        <dbReference type="ARBA" id="ARBA00022525"/>
    </source>
</evidence>
<dbReference type="Gene3D" id="2.20.100.10">
    <property type="entry name" value="Thrombospondin type-1 (TSP1) repeat"/>
    <property type="match status" value="3"/>
</dbReference>
<keyword evidence="7" id="KW-1185">Reference proteome</keyword>
<proteinExistence type="predicted"/>
<dbReference type="SUPFAM" id="SSF82895">
    <property type="entry name" value="TSP-1 type 1 repeat"/>
    <property type="match status" value="3"/>
</dbReference>
<evidence type="ECO:0000256" key="6">
    <source>
        <dbReference type="SAM" id="MobiDB-lite"/>
    </source>
</evidence>
<evidence type="ECO:0000313" key="7">
    <source>
        <dbReference type="Proteomes" id="UP000085678"/>
    </source>
</evidence>
<evidence type="ECO:0000256" key="3">
    <source>
        <dbReference type="ARBA" id="ARBA00022729"/>
    </source>
</evidence>
<dbReference type="FunFam" id="2.20.100.10:FF:000002">
    <property type="entry name" value="Unc-5 netrin receptor C"/>
    <property type="match status" value="1"/>
</dbReference>
<dbReference type="KEGG" id="lak:106160163"/>
<sequence length="214" mass="23208">MRDNCCSTCEPNIAVQSCSHEPCPVDGGWTSWSEYGPCTKTCGEGVQVRSRICGDPPIQGKGRPCPGPASEFRECIAKQCPVDGQWGSWCCTWSDCSATCGGGRRSRVRDCNNPAPSNGGKNCTGKNTQEEECNTQPCPAVRGGWTMWSEWSPCNKVTCQVTRSRSCKKPSPANGGEPCTGPKEQSRNCLLLCCVDGLIEKLGLEVTSYNWYKC</sequence>
<dbReference type="AlphaFoldDB" id="A0A1S3I452"/>
<dbReference type="Pfam" id="PF00090">
    <property type="entry name" value="TSP_1"/>
    <property type="match status" value="3"/>
</dbReference>
<dbReference type="PANTHER" id="PTHR22906">
    <property type="entry name" value="PROPERDIN"/>
    <property type="match status" value="1"/>
</dbReference>
<dbReference type="InterPro" id="IPR052065">
    <property type="entry name" value="Compl_asym_regulator"/>
</dbReference>
<name>A0A1S3I452_LINAN</name>
<dbReference type="RefSeq" id="XP_013392139.1">
    <property type="nucleotide sequence ID" value="XM_013536685.1"/>
</dbReference>
<comment type="subcellular location">
    <subcellularLocation>
        <location evidence="1">Secreted</location>
    </subcellularLocation>
</comment>
<gene>
    <name evidence="8" type="primary">LOC106160163</name>
</gene>
<reference evidence="8" key="1">
    <citation type="submission" date="2025-08" db="UniProtKB">
        <authorList>
            <consortium name="RefSeq"/>
        </authorList>
    </citation>
    <scope>IDENTIFICATION</scope>
    <source>
        <tissue evidence="8">Gonads</tissue>
    </source>
</reference>
<accession>A0A1S3I452</accession>
<evidence type="ECO:0000313" key="8">
    <source>
        <dbReference type="RefSeq" id="XP_013392139.1"/>
    </source>
</evidence>
<organism evidence="7 8">
    <name type="scientific">Lingula anatina</name>
    <name type="common">Brachiopod</name>
    <name type="synonym">Lingula unguis</name>
    <dbReference type="NCBI Taxonomy" id="7574"/>
    <lineage>
        <taxon>Eukaryota</taxon>
        <taxon>Metazoa</taxon>
        <taxon>Spiralia</taxon>
        <taxon>Lophotrochozoa</taxon>
        <taxon>Brachiopoda</taxon>
        <taxon>Linguliformea</taxon>
        <taxon>Lingulata</taxon>
        <taxon>Lingulida</taxon>
        <taxon>Linguloidea</taxon>
        <taxon>Lingulidae</taxon>
        <taxon>Lingula</taxon>
    </lineage>
</organism>
<evidence type="ECO:0000256" key="5">
    <source>
        <dbReference type="ARBA" id="ARBA00023157"/>
    </source>
</evidence>
<keyword evidence="2" id="KW-0964">Secreted</keyword>
<keyword evidence="4" id="KW-0677">Repeat</keyword>
<feature type="region of interest" description="Disordered" evidence="6">
    <location>
        <begin position="165"/>
        <end position="184"/>
    </location>
</feature>
<keyword evidence="3" id="KW-0732">Signal</keyword>